<dbReference type="Gene3D" id="3.40.50.360">
    <property type="match status" value="1"/>
</dbReference>
<reference evidence="6 7" key="1">
    <citation type="submission" date="2018-12" db="EMBL/GenBank/DDBJ databases">
        <title>Corynebacterium sanguinis sp. nov., a clinically-associated and environmental corynebacterium.</title>
        <authorList>
            <person name="Gonzales-Siles L."/>
            <person name="Jaen-Luchoro D."/>
            <person name="Cardew S."/>
            <person name="Inganas E."/>
            <person name="Ohlen M."/>
            <person name="Jensie-Markopolous S."/>
            <person name="Pinyeiro-Iglesias B."/>
            <person name="Molin K."/>
            <person name="Skovbjerg S."/>
            <person name="Svensson-Stadler L."/>
            <person name="Funke G."/>
            <person name="Moore E.R.B."/>
        </authorList>
    </citation>
    <scope>NUCLEOTIDE SEQUENCE [LARGE SCALE GENOMIC DNA]</scope>
    <source>
        <strain evidence="6 7">58734</strain>
    </source>
</reference>
<proteinExistence type="predicted"/>
<dbReference type="SUPFAM" id="SSF52218">
    <property type="entry name" value="Flavoproteins"/>
    <property type="match status" value="1"/>
</dbReference>
<feature type="domain" description="NADPH-dependent FMN reductase-like" evidence="4">
    <location>
        <begin position="3"/>
        <end position="150"/>
    </location>
</feature>
<dbReference type="InterPro" id="IPR005025">
    <property type="entry name" value="FMN_Rdtase-like_dom"/>
</dbReference>
<keyword evidence="3" id="KW-0560">Oxidoreductase</keyword>
<evidence type="ECO:0000256" key="2">
    <source>
        <dbReference type="ARBA" id="ARBA00022643"/>
    </source>
</evidence>
<dbReference type="EMBL" id="RXIR01000004">
    <property type="protein sequence ID" value="TVS29635.1"/>
    <property type="molecule type" value="Genomic_DNA"/>
</dbReference>
<accession>A0A6C1TYU0</accession>
<dbReference type="RefSeq" id="WP_144318202.1">
    <property type="nucleotide sequence ID" value="NZ_CP038157.1"/>
</dbReference>
<dbReference type="GeneID" id="74902458"/>
<gene>
    <name evidence="6" type="ORF">EKI59_03200</name>
    <name evidence="5" type="ORF">H0H28_01635</name>
</gene>
<dbReference type="InterPro" id="IPR051814">
    <property type="entry name" value="NAD(P)H-dep_FMN_reductase"/>
</dbReference>
<dbReference type="GO" id="GO:0016491">
    <property type="term" value="F:oxidoreductase activity"/>
    <property type="evidence" value="ECO:0007669"/>
    <property type="project" value="UniProtKB-KW"/>
</dbReference>
<comment type="caution">
    <text evidence="6">The sequence shown here is derived from an EMBL/GenBank/DDBJ whole genome shotgun (WGS) entry which is preliminary data.</text>
</comment>
<evidence type="ECO:0000313" key="8">
    <source>
        <dbReference type="Proteomes" id="UP000580709"/>
    </source>
</evidence>
<dbReference type="NCBIfam" id="TIGR04037">
    <property type="entry name" value="LLM_duo_CE1759"/>
    <property type="match status" value="1"/>
</dbReference>
<dbReference type="Proteomes" id="UP000336646">
    <property type="component" value="Unassembled WGS sequence"/>
</dbReference>
<keyword evidence="2" id="KW-0288">FMN</keyword>
<evidence type="ECO:0000313" key="5">
    <source>
        <dbReference type="EMBL" id="MBA4504058.1"/>
    </source>
</evidence>
<dbReference type="PANTHER" id="PTHR43408:SF2">
    <property type="entry name" value="FMN REDUCTASE (NADPH)"/>
    <property type="match status" value="1"/>
</dbReference>
<keyword evidence="1" id="KW-0285">Flavoprotein</keyword>
<evidence type="ECO:0000313" key="7">
    <source>
        <dbReference type="Proteomes" id="UP000336646"/>
    </source>
</evidence>
<dbReference type="InterPro" id="IPR029039">
    <property type="entry name" value="Flavoprotein-like_sf"/>
</dbReference>
<dbReference type="EMBL" id="JACEOR010000072">
    <property type="protein sequence ID" value="MBA4504058.1"/>
    <property type="molecule type" value="Genomic_DNA"/>
</dbReference>
<dbReference type="Proteomes" id="UP000580709">
    <property type="component" value="Unassembled WGS sequence"/>
</dbReference>
<dbReference type="OrthoDB" id="1643408at2"/>
<dbReference type="AlphaFoldDB" id="A0A6C1TYU0"/>
<dbReference type="Pfam" id="PF03358">
    <property type="entry name" value="FMN_red"/>
    <property type="match status" value="1"/>
</dbReference>
<name>A0A6C1TYU0_9CORY</name>
<evidence type="ECO:0000256" key="3">
    <source>
        <dbReference type="ARBA" id="ARBA00023002"/>
    </source>
</evidence>
<evidence type="ECO:0000256" key="1">
    <source>
        <dbReference type="ARBA" id="ARBA00022630"/>
    </source>
</evidence>
<evidence type="ECO:0000313" key="6">
    <source>
        <dbReference type="EMBL" id="TVS29635.1"/>
    </source>
</evidence>
<evidence type="ECO:0000259" key="4">
    <source>
        <dbReference type="Pfam" id="PF03358"/>
    </source>
</evidence>
<reference evidence="5 8" key="2">
    <citation type="submission" date="2020-07" db="EMBL/GenBank/DDBJ databases">
        <authorList>
            <person name="Khare M."/>
        </authorList>
    </citation>
    <scope>NUCLEOTIDE SEQUENCE [LARGE SCALE GENOMIC DNA]</scope>
    <source>
        <strain evidence="5 8">P8776</strain>
    </source>
</reference>
<protein>
    <submittedName>
        <fullName evidence="5">FMN reductase</fullName>
    </submittedName>
    <submittedName>
        <fullName evidence="6">Oxidoreductase</fullName>
    </submittedName>
</protein>
<sequence>MKRLIVLSAGLSTPSTTRQVADTIANAVSSAVGGRGEKLKVTTIELRELTADLAQHTSTGMSTAHLDEVKTQLSAADALVAVTPVFKASYTGLFKMFFDVLDTDALNGMPTIIAATAGTARHSLVTEYAMRPLLSYMRAVVVPTSLFAATDDFGGPEGADFNKRVARAAAELARLIVATEGSVGGLAGAVTDSSADVPPRKRKAGVDVTDDFIPFSELLRGHRGE</sequence>
<keyword evidence="8" id="KW-1185">Reference proteome</keyword>
<organism evidence="6 7">
    <name type="scientific">Corynebacterium sanguinis</name>
    <dbReference type="NCBI Taxonomy" id="2594913"/>
    <lineage>
        <taxon>Bacteria</taxon>
        <taxon>Bacillati</taxon>
        <taxon>Actinomycetota</taxon>
        <taxon>Actinomycetes</taxon>
        <taxon>Mycobacteriales</taxon>
        <taxon>Corynebacteriaceae</taxon>
        <taxon>Corynebacterium</taxon>
    </lineage>
</organism>
<dbReference type="InterPro" id="IPR023932">
    <property type="entry name" value="CE1759_FMN_reduct"/>
</dbReference>
<dbReference type="PANTHER" id="PTHR43408">
    <property type="entry name" value="FMN REDUCTASE (NADPH)"/>
    <property type="match status" value="1"/>
</dbReference>